<keyword evidence="3" id="KW-0645">Protease</keyword>
<organism evidence="3 4">
    <name type="scientific">Pedobacter cryotolerans</name>
    <dbReference type="NCBI Taxonomy" id="2571270"/>
    <lineage>
        <taxon>Bacteria</taxon>
        <taxon>Pseudomonadati</taxon>
        <taxon>Bacteroidota</taxon>
        <taxon>Sphingobacteriia</taxon>
        <taxon>Sphingobacteriales</taxon>
        <taxon>Sphingobacteriaceae</taxon>
        <taxon>Pedobacter</taxon>
    </lineage>
</organism>
<feature type="transmembrane region" description="Helical" evidence="1">
    <location>
        <begin position="88"/>
        <end position="110"/>
    </location>
</feature>
<keyword evidence="3" id="KW-0378">Hydrolase</keyword>
<feature type="transmembrane region" description="Helical" evidence="1">
    <location>
        <begin position="45"/>
        <end position="67"/>
    </location>
</feature>
<feature type="transmembrane region" description="Helical" evidence="1">
    <location>
        <begin position="12"/>
        <end position="33"/>
    </location>
</feature>
<feature type="transmembrane region" description="Helical" evidence="1">
    <location>
        <begin position="205"/>
        <end position="223"/>
    </location>
</feature>
<dbReference type="Pfam" id="PF02517">
    <property type="entry name" value="Rce1-like"/>
    <property type="match status" value="1"/>
</dbReference>
<feature type="domain" description="CAAX prenyl protease 2/Lysostaphin resistance protein A-like" evidence="2">
    <location>
        <begin position="124"/>
        <end position="215"/>
    </location>
</feature>
<dbReference type="PANTHER" id="PTHR39430:SF1">
    <property type="entry name" value="PROTEASE"/>
    <property type="match status" value="1"/>
</dbReference>
<comment type="caution">
    <text evidence="3">The sequence shown here is derived from an EMBL/GenBank/DDBJ whole genome shotgun (WGS) entry which is preliminary data.</text>
</comment>
<accession>A0A4U1C4X9</accession>
<dbReference type="InterPro" id="IPR003675">
    <property type="entry name" value="Rce1/LyrA-like_dom"/>
</dbReference>
<evidence type="ECO:0000259" key="2">
    <source>
        <dbReference type="Pfam" id="PF02517"/>
    </source>
</evidence>
<keyword evidence="3" id="KW-0482">Metalloprotease</keyword>
<evidence type="ECO:0000256" key="1">
    <source>
        <dbReference type="SAM" id="Phobius"/>
    </source>
</evidence>
<dbReference type="PANTHER" id="PTHR39430">
    <property type="entry name" value="MEMBRANE-ASSOCIATED PROTEASE-RELATED"/>
    <property type="match status" value="1"/>
</dbReference>
<dbReference type="GO" id="GO:0004175">
    <property type="term" value="F:endopeptidase activity"/>
    <property type="evidence" value="ECO:0007669"/>
    <property type="project" value="UniProtKB-ARBA"/>
</dbReference>
<keyword evidence="1" id="KW-0472">Membrane</keyword>
<keyword evidence="4" id="KW-1185">Reference proteome</keyword>
<evidence type="ECO:0000313" key="4">
    <source>
        <dbReference type="Proteomes" id="UP000310477"/>
    </source>
</evidence>
<dbReference type="GO" id="GO:0006508">
    <property type="term" value="P:proteolysis"/>
    <property type="evidence" value="ECO:0007669"/>
    <property type="project" value="UniProtKB-KW"/>
</dbReference>
<keyword evidence="1" id="KW-1133">Transmembrane helix</keyword>
<dbReference type="EMBL" id="SWBO01000008">
    <property type="protein sequence ID" value="TKB98360.1"/>
    <property type="molecule type" value="Genomic_DNA"/>
</dbReference>
<feature type="transmembrane region" description="Helical" evidence="1">
    <location>
        <begin position="178"/>
        <end position="198"/>
    </location>
</feature>
<dbReference type="GO" id="GO:0008237">
    <property type="term" value="F:metallopeptidase activity"/>
    <property type="evidence" value="ECO:0007669"/>
    <property type="project" value="UniProtKB-KW"/>
</dbReference>
<feature type="transmembrane region" description="Helical" evidence="1">
    <location>
        <begin position="122"/>
        <end position="143"/>
    </location>
</feature>
<dbReference type="OrthoDB" id="324900at2"/>
<feature type="transmembrane region" description="Helical" evidence="1">
    <location>
        <begin position="155"/>
        <end position="172"/>
    </location>
</feature>
<keyword evidence="1" id="KW-0812">Transmembrane</keyword>
<gene>
    <name evidence="3" type="ORF">FA045_13645</name>
</gene>
<evidence type="ECO:0000313" key="3">
    <source>
        <dbReference type="EMBL" id="TKB98360.1"/>
    </source>
</evidence>
<dbReference type="GO" id="GO:0080120">
    <property type="term" value="P:CAAX-box protein maturation"/>
    <property type="evidence" value="ECO:0007669"/>
    <property type="project" value="UniProtKB-ARBA"/>
</dbReference>
<sequence length="287" mass="31989">MGERILHNIMPLLKIILFIFFIFICLLPFGLIAQMEFITIPKDSILSDLVLEGALVIVVISALLMMFQTFPTINFKDVFVEKEHALSGFLKGTGIGLILILIAGAILFLLGFVDFSLGKISVAVFLGYLLFFLLVSVFEELMFRTIPLFVFAERYHFLFAIIINGLLFGFVHMSNPGFTWLAMLNITLAGALFSIFTLLKKNISWAIGIHFSWNFAQGTLLGYKVSGTNSPGLLTAKPVGDEYLSGGTFGIEGSIFCSILLILLIIWLLVKNKFEPIMPKENLIVEE</sequence>
<name>A0A4U1C4X9_9SPHI</name>
<feature type="transmembrane region" description="Helical" evidence="1">
    <location>
        <begin position="243"/>
        <end position="270"/>
    </location>
</feature>
<proteinExistence type="predicted"/>
<dbReference type="AlphaFoldDB" id="A0A4U1C4X9"/>
<reference evidence="3 4" key="1">
    <citation type="submission" date="2019-04" db="EMBL/GenBank/DDBJ databases">
        <title>Pedobacter sp. AR-2-6 sp. nov., isolated from Arctic soil.</title>
        <authorList>
            <person name="Dahal R.H."/>
            <person name="Kim D.-U."/>
        </authorList>
    </citation>
    <scope>NUCLEOTIDE SEQUENCE [LARGE SCALE GENOMIC DNA]</scope>
    <source>
        <strain evidence="3 4">AR-2-6</strain>
    </source>
</reference>
<protein>
    <submittedName>
        <fullName evidence="3">CPBP family intramembrane metalloprotease</fullName>
    </submittedName>
</protein>
<dbReference type="Proteomes" id="UP000310477">
    <property type="component" value="Unassembled WGS sequence"/>
</dbReference>